<dbReference type="Proteomes" id="UP000231279">
    <property type="component" value="Unassembled WGS sequence"/>
</dbReference>
<keyword evidence="2" id="KW-1185">Reference proteome</keyword>
<protein>
    <recommendedName>
        <fullName evidence="3">Zinc-ribbon 15 domain-containing protein</fullName>
    </recommendedName>
</protein>
<reference evidence="2" key="1">
    <citation type="journal article" date="2018" name="Gigascience">
        <title>Genome assembly of the Pink Ipe (Handroanthus impetiginosus, Bignoniaceae), a highly valued, ecologically keystone Neotropical timber forest tree.</title>
        <authorList>
            <person name="Silva-Junior O.B."/>
            <person name="Grattapaglia D."/>
            <person name="Novaes E."/>
            <person name="Collevatti R.G."/>
        </authorList>
    </citation>
    <scope>NUCLEOTIDE SEQUENCE [LARGE SCALE GENOMIC DNA]</scope>
    <source>
        <strain evidence="2">cv. UFG-1</strain>
    </source>
</reference>
<evidence type="ECO:0008006" key="3">
    <source>
        <dbReference type="Google" id="ProtNLM"/>
    </source>
</evidence>
<evidence type="ECO:0000313" key="2">
    <source>
        <dbReference type="Proteomes" id="UP000231279"/>
    </source>
</evidence>
<proteinExistence type="predicted"/>
<dbReference type="AlphaFoldDB" id="A0A2G9FY00"/>
<sequence length="68" mass="7761">MGVFHIVNQREKLVSREGLKGHGCPRCGGPVLAMEFDTQVVVFCVPFPHKIKRRFCCVVCSRRLTYSH</sequence>
<dbReference type="PANTHER" id="PTHR33320:SF34">
    <property type="entry name" value="ZINC-RIBBON 15 DOMAIN-CONTAINING PROTEIN"/>
    <property type="match status" value="1"/>
</dbReference>
<accession>A0A2G9FY00</accession>
<name>A0A2G9FY00_9LAMI</name>
<organism evidence="1 2">
    <name type="scientific">Handroanthus impetiginosus</name>
    <dbReference type="NCBI Taxonomy" id="429701"/>
    <lineage>
        <taxon>Eukaryota</taxon>
        <taxon>Viridiplantae</taxon>
        <taxon>Streptophyta</taxon>
        <taxon>Embryophyta</taxon>
        <taxon>Tracheophyta</taxon>
        <taxon>Spermatophyta</taxon>
        <taxon>Magnoliopsida</taxon>
        <taxon>eudicotyledons</taxon>
        <taxon>Gunneridae</taxon>
        <taxon>Pentapetalae</taxon>
        <taxon>asterids</taxon>
        <taxon>lamiids</taxon>
        <taxon>Lamiales</taxon>
        <taxon>Bignoniaceae</taxon>
        <taxon>Crescentiina</taxon>
        <taxon>Tabebuia alliance</taxon>
        <taxon>Handroanthus</taxon>
    </lineage>
</organism>
<evidence type="ECO:0000313" key="1">
    <source>
        <dbReference type="EMBL" id="PIM97937.1"/>
    </source>
</evidence>
<dbReference type="EMBL" id="NKXS01008958">
    <property type="protein sequence ID" value="PIM97937.1"/>
    <property type="molecule type" value="Genomic_DNA"/>
</dbReference>
<dbReference type="PANTHER" id="PTHR33320">
    <property type="entry name" value="METHIONYL-TRNA SYNTHETASE"/>
    <property type="match status" value="1"/>
</dbReference>
<comment type="caution">
    <text evidence="1">The sequence shown here is derived from an EMBL/GenBank/DDBJ whole genome shotgun (WGS) entry which is preliminary data.</text>
</comment>
<dbReference type="OrthoDB" id="610577at2759"/>
<gene>
    <name evidence="1" type="ORF">CDL12_29586</name>
</gene>